<dbReference type="InterPro" id="IPR019832">
    <property type="entry name" value="Mn/Fe_SOD_C"/>
</dbReference>
<dbReference type="Pfam" id="PF00081">
    <property type="entry name" value="Sod_Fe_N"/>
    <property type="match status" value="1"/>
</dbReference>
<evidence type="ECO:0000256" key="9">
    <source>
        <dbReference type="ARBA" id="ARBA00023128"/>
    </source>
</evidence>
<gene>
    <name evidence="16" type="ORF">OHC33_008739</name>
</gene>
<keyword evidence="8 13" id="KW-0560">Oxidoreductase</keyword>
<dbReference type="Gene3D" id="1.10.287.990">
    <property type="entry name" value="Fe,Mn superoxide dismutase (SOD) domain"/>
    <property type="match status" value="1"/>
</dbReference>
<feature type="domain" description="Manganese/iron superoxide dismutase N-terminal" evidence="14">
    <location>
        <begin position="5"/>
        <end position="85"/>
    </location>
</feature>
<evidence type="ECO:0000256" key="3">
    <source>
        <dbReference type="ARBA" id="ARBA00004305"/>
    </source>
</evidence>
<evidence type="ECO:0000256" key="13">
    <source>
        <dbReference type="RuleBase" id="RU000414"/>
    </source>
</evidence>
<feature type="binding site" evidence="12">
    <location>
        <position position="167"/>
    </location>
    <ligand>
        <name>Mn(2+)</name>
        <dbReference type="ChEBI" id="CHEBI:29035"/>
    </ligand>
</feature>
<dbReference type="InterPro" id="IPR019831">
    <property type="entry name" value="Mn/Fe_SOD_N"/>
</dbReference>
<evidence type="ECO:0000256" key="6">
    <source>
        <dbReference type="ARBA" id="ARBA00022723"/>
    </source>
</evidence>
<keyword evidence="10" id="KW-0464">Manganese</keyword>
<evidence type="ECO:0000256" key="11">
    <source>
        <dbReference type="ARBA" id="ARBA00049204"/>
    </source>
</evidence>
<evidence type="ECO:0000259" key="14">
    <source>
        <dbReference type="Pfam" id="PF00081"/>
    </source>
</evidence>
<sequence length="216" mass="23826">MSSQTYSLPKLPYGLTDLEPAISGQIMDLHYNKHHQTYITNLNNALKQQAEATSSSNLVQHLVLQQAIKFNAGGHVNHTLFWESMTPPLSAKAGPEGKLADAITARWDSLDNFKSAFEAVALGLQGSGWTWLVKDAESGNLELITSKDQDVVPAGKIPVLGLDMWEHAYYLQYFNNKKSYVQGWWAVVNWKVAEKRFEAGGLGDVYGSLAGLSSKL</sequence>
<dbReference type="InterPro" id="IPR019833">
    <property type="entry name" value="Mn/Fe_SOD_BS"/>
</dbReference>
<feature type="binding site" evidence="12">
    <location>
        <position position="78"/>
    </location>
    <ligand>
        <name>Mn(2+)</name>
        <dbReference type="ChEBI" id="CHEBI:29035"/>
    </ligand>
</feature>
<dbReference type="Gene3D" id="3.55.40.20">
    <property type="entry name" value="Iron/manganese superoxide dismutase, C-terminal domain"/>
    <property type="match status" value="1"/>
</dbReference>
<dbReference type="GO" id="GO:0005759">
    <property type="term" value="C:mitochondrial matrix"/>
    <property type="evidence" value="ECO:0007669"/>
    <property type="project" value="UniProtKB-SubCell"/>
</dbReference>
<evidence type="ECO:0000313" key="16">
    <source>
        <dbReference type="EMBL" id="KAK5950270.1"/>
    </source>
</evidence>
<dbReference type="SUPFAM" id="SSF54719">
    <property type="entry name" value="Fe,Mn superoxide dismutase (SOD), C-terminal domain"/>
    <property type="match status" value="1"/>
</dbReference>
<evidence type="ECO:0000256" key="2">
    <source>
        <dbReference type="ARBA" id="ARBA00002170"/>
    </source>
</evidence>
<comment type="subcellular location">
    <subcellularLocation>
        <location evidence="3">Mitochondrion matrix</location>
    </subcellularLocation>
</comment>
<dbReference type="GO" id="GO:0004784">
    <property type="term" value="F:superoxide dismutase activity"/>
    <property type="evidence" value="ECO:0007669"/>
    <property type="project" value="UniProtKB-EC"/>
</dbReference>
<dbReference type="InterPro" id="IPR050265">
    <property type="entry name" value="Fe/Mn_Superoxide_Dismutase"/>
</dbReference>
<dbReference type="SUPFAM" id="SSF46609">
    <property type="entry name" value="Fe,Mn superoxide dismutase (SOD), N-terminal domain"/>
    <property type="match status" value="1"/>
</dbReference>
<evidence type="ECO:0000256" key="8">
    <source>
        <dbReference type="ARBA" id="ARBA00023002"/>
    </source>
</evidence>
<comment type="subunit">
    <text evidence="5">Homotetramer.</text>
</comment>
<dbReference type="Pfam" id="PF02777">
    <property type="entry name" value="Sod_Fe_C"/>
    <property type="match status" value="1"/>
</dbReference>
<proteinExistence type="inferred from homology"/>
<dbReference type="PROSITE" id="PS00088">
    <property type="entry name" value="SOD_MN"/>
    <property type="match status" value="1"/>
</dbReference>
<dbReference type="EMBL" id="JAKLMC020000028">
    <property type="protein sequence ID" value="KAK5950270.1"/>
    <property type="molecule type" value="Genomic_DNA"/>
</dbReference>
<accession>A0AAN8I4R4</accession>
<evidence type="ECO:0000256" key="12">
    <source>
        <dbReference type="PIRSR" id="PIRSR000349-1"/>
    </source>
</evidence>
<protein>
    <recommendedName>
        <fullName evidence="13">Superoxide dismutase</fullName>
        <ecNumber evidence="13">1.15.1.1</ecNumber>
    </recommendedName>
</protein>
<dbReference type="PIRSF" id="PIRSF000349">
    <property type="entry name" value="SODismutase"/>
    <property type="match status" value="1"/>
</dbReference>
<dbReference type="InterPro" id="IPR036314">
    <property type="entry name" value="SOD_C_sf"/>
</dbReference>
<keyword evidence="17" id="KW-1185">Reference proteome</keyword>
<feature type="binding site" evidence="12">
    <location>
        <position position="30"/>
    </location>
    <ligand>
        <name>Mn(2+)</name>
        <dbReference type="ChEBI" id="CHEBI:29035"/>
    </ligand>
</feature>
<dbReference type="AlphaFoldDB" id="A0AAN8I4R4"/>
<dbReference type="PANTHER" id="PTHR11404:SF29">
    <property type="entry name" value="SUPEROXIDE DISMUTASE"/>
    <property type="match status" value="1"/>
</dbReference>
<comment type="similarity">
    <text evidence="4 13">Belongs to the iron/manganese superoxide dismutase family.</text>
</comment>
<evidence type="ECO:0000256" key="5">
    <source>
        <dbReference type="ARBA" id="ARBA00011881"/>
    </source>
</evidence>
<dbReference type="PRINTS" id="PR01703">
    <property type="entry name" value="MNSODISMTASE"/>
</dbReference>
<comment type="catalytic activity">
    <reaction evidence="11 13">
        <text>2 superoxide + 2 H(+) = H2O2 + O2</text>
        <dbReference type="Rhea" id="RHEA:20696"/>
        <dbReference type="ChEBI" id="CHEBI:15378"/>
        <dbReference type="ChEBI" id="CHEBI:15379"/>
        <dbReference type="ChEBI" id="CHEBI:16240"/>
        <dbReference type="ChEBI" id="CHEBI:18421"/>
        <dbReference type="EC" id="1.15.1.1"/>
    </reaction>
</comment>
<feature type="domain" description="Manganese/iron superoxide dismutase C-terminal" evidence="15">
    <location>
        <begin position="95"/>
        <end position="196"/>
    </location>
</feature>
<comment type="function">
    <text evidence="2">Destroys superoxide anion radicals which are normally produced within the cells and which are toxic to biological systems.</text>
</comment>
<dbReference type="FunFam" id="3.55.40.20:FF:000004">
    <property type="entry name" value="Superoxide dismutase [Fe]"/>
    <property type="match status" value="1"/>
</dbReference>
<evidence type="ECO:0000256" key="7">
    <source>
        <dbReference type="ARBA" id="ARBA00022946"/>
    </source>
</evidence>
<comment type="cofactor">
    <cofactor evidence="1">
        <name>Mn(2+)</name>
        <dbReference type="ChEBI" id="CHEBI:29035"/>
    </cofactor>
</comment>
<reference evidence="16 17" key="1">
    <citation type="submission" date="2022-12" db="EMBL/GenBank/DDBJ databases">
        <title>Genomic features and morphological characterization of a novel Knufia sp. strain isolated from spacecraft assembly facility.</title>
        <authorList>
            <person name="Teixeira M."/>
            <person name="Chander A.M."/>
            <person name="Stajich J.E."/>
            <person name="Venkateswaran K."/>
        </authorList>
    </citation>
    <scope>NUCLEOTIDE SEQUENCE [LARGE SCALE GENOMIC DNA]</scope>
    <source>
        <strain evidence="16 17">FJI-L2-BK-P2</strain>
    </source>
</reference>
<dbReference type="PANTHER" id="PTHR11404">
    <property type="entry name" value="SUPEROXIDE DISMUTASE 2"/>
    <property type="match status" value="1"/>
</dbReference>
<dbReference type="InterPro" id="IPR036324">
    <property type="entry name" value="Mn/Fe_SOD_N_sf"/>
</dbReference>
<keyword evidence="9" id="KW-0496">Mitochondrion</keyword>
<feature type="binding site" evidence="12">
    <location>
        <position position="163"/>
    </location>
    <ligand>
        <name>Mn(2+)</name>
        <dbReference type="ChEBI" id="CHEBI:29035"/>
    </ligand>
</feature>
<dbReference type="FunFam" id="1.10.287.990:FF:000001">
    <property type="entry name" value="Superoxide dismutase"/>
    <property type="match status" value="1"/>
</dbReference>
<keyword evidence="6 12" id="KW-0479">Metal-binding</keyword>
<evidence type="ECO:0000256" key="4">
    <source>
        <dbReference type="ARBA" id="ARBA00008714"/>
    </source>
</evidence>
<dbReference type="GO" id="GO:0030145">
    <property type="term" value="F:manganese ion binding"/>
    <property type="evidence" value="ECO:0007669"/>
    <property type="project" value="TreeGrafter"/>
</dbReference>
<evidence type="ECO:0000256" key="10">
    <source>
        <dbReference type="ARBA" id="ARBA00023211"/>
    </source>
</evidence>
<dbReference type="Proteomes" id="UP001316803">
    <property type="component" value="Unassembled WGS sequence"/>
</dbReference>
<dbReference type="InterPro" id="IPR001189">
    <property type="entry name" value="Mn/Fe_SOD"/>
</dbReference>
<name>A0AAN8I4R4_9EURO</name>
<evidence type="ECO:0000256" key="1">
    <source>
        <dbReference type="ARBA" id="ARBA00001936"/>
    </source>
</evidence>
<comment type="function">
    <text evidence="13">Destroys radicals which are normally produced within the cells and which are toxic to biological systems.</text>
</comment>
<comment type="caution">
    <text evidence="16">The sequence shown here is derived from an EMBL/GenBank/DDBJ whole genome shotgun (WGS) entry which is preliminary data.</text>
</comment>
<dbReference type="EC" id="1.15.1.1" evidence="13"/>
<evidence type="ECO:0000259" key="15">
    <source>
        <dbReference type="Pfam" id="PF02777"/>
    </source>
</evidence>
<organism evidence="16 17">
    <name type="scientific">Knufia fluminis</name>
    <dbReference type="NCBI Taxonomy" id="191047"/>
    <lineage>
        <taxon>Eukaryota</taxon>
        <taxon>Fungi</taxon>
        <taxon>Dikarya</taxon>
        <taxon>Ascomycota</taxon>
        <taxon>Pezizomycotina</taxon>
        <taxon>Eurotiomycetes</taxon>
        <taxon>Chaetothyriomycetidae</taxon>
        <taxon>Chaetothyriales</taxon>
        <taxon>Trichomeriaceae</taxon>
        <taxon>Knufia</taxon>
    </lineage>
</organism>
<keyword evidence="7" id="KW-0809">Transit peptide</keyword>
<evidence type="ECO:0000313" key="17">
    <source>
        <dbReference type="Proteomes" id="UP001316803"/>
    </source>
</evidence>